<dbReference type="EMBL" id="JACHMM010000001">
    <property type="protein sequence ID" value="MBB5788439.1"/>
    <property type="molecule type" value="Genomic_DNA"/>
</dbReference>
<dbReference type="GO" id="GO:0032259">
    <property type="term" value="P:methylation"/>
    <property type="evidence" value="ECO:0007669"/>
    <property type="project" value="UniProtKB-KW"/>
</dbReference>
<keyword evidence="2" id="KW-0808">Transferase</keyword>
<keyword evidence="3" id="KW-1185">Reference proteome</keyword>
<dbReference type="InterPro" id="IPR029063">
    <property type="entry name" value="SAM-dependent_MTases_sf"/>
</dbReference>
<evidence type="ECO:0000313" key="3">
    <source>
        <dbReference type="Proteomes" id="UP000542813"/>
    </source>
</evidence>
<comment type="caution">
    <text evidence="2">The sequence shown here is derived from an EMBL/GenBank/DDBJ whole genome shotgun (WGS) entry which is preliminary data.</text>
</comment>
<keyword evidence="2" id="KW-0489">Methyltransferase</keyword>
<keyword evidence="1" id="KW-0472">Membrane</keyword>
<dbReference type="AlphaFoldDB" id="A0A7W9GRF7"/>
<keyword evidence="1" id="KW-0812">Transmembrane</keyword>
<dbReference type="Proteomes" id="UP000542813">
    <property type="component" value="Unassembled WGS sequence"/>
</dbReference>
<reference evidence="2 3" key="1">
    <citation type="submission" date="2020-08" db="EMBL/GenBank/DDBJ databases">
        <title>Sequencing the genomes of 1000 actinobacteria strains.</title>
        <authorList>
            <person name="Klenk H.-P."/>
        </authorList>
    </citation>
    <scope>NUCLEOTIDE SEQUENCE [LARGE SCALE GENOMIC DNA]</scope>
    <source>
        <strain evidence="2 3">DSM 102122</strain>
    </source>
</reference>
<name>A0A7W9GRF7_9ACTN</name>
<accession>A0A7W9GRF7</accession>
<evidence type="ECO:0000256" key="1">
    <source>
        <dbReference type="SAM" id="Phobius"/>
    </source>
</evidence>
<dbReference type="Gene3D" id="3.40.50.150">
    <property type="entry name" value="Vaccinia Virus protein VP39"/>
    <property type="match status" value="1"/>
</dbReference>
<feature type="transmembrane region" description="Helical" evidence="1">
    <location>
        <begin position="39"/>
        <end position="61"/>
    </location>
</feature>
<dbReference type="RefSeq" id="WP_184823116.1">
    <property type="nucleotide sequence ID" value="NZ_JACHMM010000001.1"/>
</dbReference>
<gene>
    <name evidence="2" type="ORF">HD601_003014</name>
</gene>
<sequence length="349" mass="36744">MHRAIRALLGSRWPLLGLAGAVAAVVVAVVIVADGGSLAQAAIALLLGLALVGLVVVGASARESEQRARKLEKQLKELSAATRTIATTVEAIATRQNDPSGGPLAAIIGAQRVDAAVRHDELISLHDELRTDLHATLTERQLGELSALANLYAMFGADDEVPVFGGFAASPQTVLRLASLVRRLPQDALIVECGSGGSTVWLALACKRAGRGRVVALEHHERYAARTRDALARHGLDGVAEVREAPLEPVTVGGEKHDWYAASAWSDLRGIDLLFVDGPPGSVGPRSRYPALPLLASALDDGALVALDDVERPDEAEVAADWLAEGADGVRLTDDGLVGRTRFFTATRD</sequence>
<keyword evidence="1" id="KW-1133">Transmembrane helix</keyword>
<dbReference type="GO" id="GO:0008168">
    <property type="term" value="F:methyltransferase activity"/>
    <property type="evidence" value="ECO:0007669"/>
    <property type="project" value="UniProtKB-KW"/>
</dbReference>
<dbReference type="Pfam" id="PF13578">
    <property type="entry name" value="Methyltransf_24"/>
    <property type="match status" value="1"/>
</dbReference>
<feature type="transmembrane region" description="Helical" evidence="1">
    <location>
        <begin position="12"/>
        <end position="33"/>
    </location>
</feature>
<dbReference type="SUPFAM" id="SSF53335">
    <property type="entry name" value="S-adenosyl-L-methionine-dependent methyltransferases"/>
    <property type="match status" value="1"/>
</dbReference>
<proteinExistence type="predicted"/>
<organism evidence="2 3">
    <name type="scientific">Jiangella mangrovi</name>
    <dbReference type="NCBI Taxonomy" id="1524084"/>
    <lineage>
        <taxon>Bacteria</taxon>
        <taxon>Bacillati</taxon>
        <taxon>Actinomycetota</taxon>
        <taxon>Actinomycetes</taxon>
        <taxon>Jiangellales</taxon>
        <taxon>Jiangellaceae</taxon>
        <taxon>Jiangella</taxon>
    </lineage>
</organism>
<protein>
    <submittedName>
        <fullName evidence="2">Putative O-methyltransferase YrrM</fullName>
    </submittedName>
</protein>
<evidence type="ECO:0000313" key="2">
    <source>
        <dbReference type="EMBL" id="MBB5788439.1"/>
    </source>
</evidence>